<feature type="compositionally biased region" description="Low complexity" evidence="6">
    <location>
        <begin position="1122"/>
        <end position="1148"/>
    </location>
</feature>
<feature type="region of interest" description="Disordered" evidence="6">
    <location>
        <begin position="1095"/>
        <end position="1216"/>
    </location>
</feature>
<keyword evidence="3" id="KW-0597">Phosphoprotein</keyword>
<protein>
    <recommendedName>
        <fullName evidence="7">W2 domain-containing protein</fullName>
    </recommendedName>
</protein>
<keyword evidence="4" id="KW-0810">Translation regulation</keyword>
<evidence type="ECO:0000256" key="4">
    <source>
        <dbReference type="ARBA" id="ARBA00022845"/>
    </source>
</evidence>
<feature type="compositionally biased region" description="Basic and acidic residues" evidence="6">
    <location>
        <begin position="1112"/>
        <end position="1121"/>
    </location>
</feature>
<dbReference type="Proteomes" id="UP000091820">
    <property type="component" value="Unassembled WGS sequence"/>
</dbReference>
<dbReference type="InterPro" id="IPR003891">
    <property type="entry name" value="Initiation_fac_eIF4g_MI"/>
</dbReference>
<dbReference type="SMART" id="SM00544">
    <property type="entry name" value="MA3"/>
    <property type="match status" value="1"/>
</dbReference>
<evidence type="ECO:0000256" key="1">
    <source>
        <dbReference type="ARBA" id="ARBA00005775"/>
    </source>
</evidence>
<dbReference type="InterPro" id="IPR003890">
    <property type="entry name" value="MIF4G-like_typ-3"/>
</dbReference>
<evidence type="ECO:0000313" key="8">
    <source>
        <dbReference type="EnsemblMetazoa" id="GBRI028089-PA"/>
    </source>
</evidence>
<evidence type="ECO:0000256" key="6">
    <source>
        <dbReference type="SAM" id="MobiDB-lite"/>
    </source>
</evidence>
<feature type="compositionally biased region" description="Polar residues" evidence="6">
    <location>
        <begin position="1149"/>
        <end position="1172"/>
    </location>
</feature>
<reference evidence="8" key="2">
    <citation type="submission" date="2020-05" db="UniProtKB">
        <authorList>
            <consortium name="EnsemblMetazoa"/>
        </authorList>
    </citation>
    <scope>IDENTIFICATION</scope>
    <source>
        <strain evidence="8">IAEA</strain>
    </source>
</reference>
<accession>A0A1A9WQC8</accession>
<name>A0A1A9WQC8_9MUSC</name>
<dbReference type="SUPFAM" id="SSF48371">
    <property type="entry name" value="ARM repeat"/>
    <property type="match status" value="3"/>
</dbReference>
<dbReference type="InterPro" id="IPR049485">
    <property type="entry name" value="eIF4G1-like_eIF4E-bd"/>
</dbReference>
<feature type="compositionally biased region" description="Polar residues" evidence="6">
    <location>
        <begin position="1"/>
        <end position="39"/>
    </location>
</feature>
<dbReference type="GO" id="GO:0003729">
    <property type="term" value="F:mRNA binding"/>
    <property type="evidence" value="ECO:0007669"/>
    <property type="project" value="TreeGrafter"/>
</dbReference>
<dbReference type="PANTHER" id="PTHR23253">
    <property type="entry name" value="EUKARYOTIC TRANSLATION INITIATION FACTOR 4 GAMMA"/>
    <property type="match status" value="1"/>
</dbReference>
<dbReference type="GO" id="GO:0006417">
    <property type="term" value="P:regulation of translation"/>
    <property type="evidence" value="ECO:0007669"/>
    <property type="project" value="UniProtKB-KW"/>
</dbReference>
<evidence type="ECO:0000259" key="7">
    <source>
        <dbReference type="PROSITE" id="PS51363"/>
    </source>
</evidence>
<dbReference type="InterPro" id="IPR016024">
    <property type="entry name" value="ARM-type_fold"/>
</dbReference>
<feature type="region of interest" description="Disordered" evidence="6">
    <location>
        <begin position="300"/>
        <end position="320"/>
    </location>
</feature>
<dbReference type="SMART" id="SM00543">
    <property type="entry name" value="MIF4G"/>
    <property type="match status" value="1"/>
</dbReference>
<keyword evidence="2" id="KW-0396">Initiation factor</keyword>
<dbReference type="EnsemblMetazoa" id="GBRI028089-RA">
    <property type="protein sequence ID" value="GBRI028089-PA"/>
    <property type="gene ID" value="GBRI028089"/>
</dbReference>
<reference evidence="9" key="1">
    <citation type="submission" date="2014-03" db="EMBL/GenBank/DDBJ databases">
        <authorList>
            <person name="Aksoy S."/>
            <person name="Warren W."/>
            <person name="Wilson R.K."/>
        </authorList>
    </citation>
    <scope>NUCLEOTIDE SEQUENCE [LARGE SCALE GENOMIC DNA]</scope>
    <source>
        <strain evidence="9">IAEA</strain>
    </source>
</reference>
<feature type="domain" description="W2" evidence="7">
    <location>
        <begin position="1462"/>
        <end position="1624"/>
    </location>
</feature>
<dbReference type="FunFam" id="1.25.40.180:FF:000044">
    <property type="entry name" value="Eukaryotic translation initiation factor 4G1, isoform B"/>
    <property type="match status" value="1"/>
</dbReference>
<dbReference type="Pfam" id="PF21140">
    <property type="entry name" value="eIF4G1-like_eIF4E-bd"/>
    <property type="match status" value="1"/>
</dbReference>
<dbReference type="CDD" id="cd11559">
    <property type="entry name" value="W2_eIF4G1_like"/>
    <property type="match status" value="1"/>
</dbReference>
<evidence type="ECO:0000256" key="2">
    <source>
        <dbReference type="ARBA" id="ARBA00022540"/>
    </source>
</evidence>
<dbReference type="Pfam" id="PF02847">
    <property type="entry name" value="MA3"/>
    <property type="match status" value="1"/>
</dbReference>
<dbReference type="Pfam" id="PF02854">
    <property type="entry name" value="MIF4G"/>
    <property type="match status" value="1"/>
</dbReference>
<proteinExistence type="inferred from homology"/>
<dbReference type="GO" id="GO:0016281">
    <property type="term" value="C:eukaryotic translation initiation factor 4F complex"/>
    <property type="evidence" value="ECO:0007669"/>
    <property type="project" value="TreeGrafter"/>
</dbReference>
<evidence type="ECO:0000256" key="5">
    <source>
        <dbReference type="ARBA" id="ARBA00022917"/>
    </source>
</evidence>
<feature type="region of interest" description="Disordered" evidence="6">
    <location>
        <begin position="943"/>
        <end position="1049"/>
    </location>
</feature>
<dbReference type="GO" id="GO:0003743">
    <property type="term" value="F:translation initiation factor activity"/>
    <property type="evidence" value="ECO:0007669"/>
    <property type="project" value="UniProtKB-KW"/>
</dbReference>
<organism evidence="8 9">
    <name type="scientific">Glossina brevipalpis</name>
    <dbReference type="NCBI Taxonomy" id="37001"/>
    <lineage>
        <taxon>Eukaryota</taxon>
        <taxon>Metazoa</taxon>
        <taxon>Ecdysozoa</taxon>
        <taxon>Arthropoda</taxon>
        <taxon>Hexapoda</taxon>
        <taxon>Insecta</taxon>
        <taxon>Pterygota</taxon>
        <taxon>Neoptera</taxon>
        <taxon>Endopterygota</taxon>
        <taxon>Diptera</taxon>
        <taxon>Brachycera</taxon>
        <taxon>Muscomorpha</taxon>
        <taxon>Hippoboscoidea</taxon>
        <taxon>Glossinidae</taxon>
        <taxon>Glossina</taxon>
    </lineage>
</organism>
<keyword evidence="9" id="KW-1185">Reference proteome</keyword>
<dbReference type="InterPro" id="IPR003307">
    <property type="entry name" value="W2_domain"/>
</dbReference>
<feature type="compositionally biased region" description="Basic and acidic residues" evidence="6">
    <location>
        <begin position="300"/>
        <end position="314"/>
    </location>
</feature>
<dbReference type="Gene3D" id="1.25.40.180">
    <property type="match status" value="3"/>
</dbReference>
<evidence type="ECO:0000256" key="3">
    <source>
        <dbReference type="ARBA" id="ARBA00022553"/>
    </source>
</evidence>
<sequence>MQPQSAQNMFVPQNAAGNNNGNVRSNPQSNNNMFRQTPSSPAPRSRFMPSTMFPSTVQSVVLQQYPYVNPTRQPQYQQFSYAHQYYQQNSFYSFYPLQQPPQHQRAATISVNSGVGVGVGSGISGAVAGPTTANQAQISLSVPPVGNAVLGVTNSTPAQPVGVNTMVGVMQSPQPTTRKIRRHALEIIDPNTNRNILEDLKSEKGASSADVESQDSVAAAQLIPTKVPEEVGQIMRTTSEFRNYDIDAREASEEEEHNTINQTPVVSVMSAPEIYPAQMQKTKSKKLQITKTDQNVRNMAKLDEDTRKPPRNNESKSVTNSECIHEEIVQNYPINKSPQVNVGTQHLEDFGVRDTSSSENSLILNNMPREADHQLEQQSGLTCLNDESVVKQTCAEEVIVDPRSKQIDEKEMLAATAQDAVSSNEQTAEEQTTSIAEFNDNFTPPLDTNYGSTEENKNNIFEDSLKSVNPHTGCDDTTRVIAIKIGVCEVDLNETNPAFDAELDNNENIKGLREKSNTEDTHLNYAKSNIEVKSEENSTNFNNDISSTTKTFSIVSPNNHSPTSKRKYNREQLMDLRDAKDSRVQPDIKITSILPGFNLMPAFALNNANKKFQPLVGSIGGNSSFSKNYTKQVSNSSIGAAHVTDDSKPMIHVNLSLNQDVQLNEIANAWRPRVLLKGNEIDNDPKAKAHREKEELVRRVRGILNKLTPEKFDPLVKEIMELKIDTMDKMEAVMILVFEKAIDEPNFSVCYARLCARLISEVKAKDEKTESGTKTHLVQFRNALLDKTEREFTCNVIDAKAKEQKLKPIRDKIQNCKNVHEKVELEALLEEEERKIRRRSGGTVRFIGELFKISILAGKIVVTCIESLIKFPDNEDMLECLCKLLTTVGQKLELFRDQNRFYMLDGVIHRMQVIASKSENSKISSRVRFMLQDVIDLRKNKWKSAARTRNETPTTLDQIENEAKNEEYYNYSVSLSSTGGSSGNGGKRDDRSSRYGGDNRLNYNGSHSQRGDTNSLKRNQQIGAGSHSASGNDGTWHIQTGKGSRPLAVDPNKLEALHNFDITNKKMGGVQQFQWSKSTTIVTPSNSFAALSVLDSNKSGGRNKSAHTHNKGSIERDRYGDRGLLSRSGSSQASRENSSSRSSQSVRNMTTTASIQKSASHSKYIQSSSTPKITEKPTSFAVIPPGSGSSSISRDKRDDDQPSTQFQQQQQDHQHHNIACETGLSAAPDAVFEEPSDADLKLIKSVVSEMVEIAANSKQIDFSTVACIERIKESQLCSLLYYIITDYLHLRDVGSFHRRLLSNCIAYLIEKNVLSIDHFNLAYEQFASLASEIIVDVPDMYLYILEFAGKYYSGNKFIYKINSISWCTGPLIVRKILTIHDLWTKKLRKAESTNSEMGKKFLKTYLQYCTREIGPSFTRNMFRKFNMKWSDYMPESEVDKFIQTNKFEFVENDKHHPEIDIRETKEKRYARMFDHIEQILKEDANADNVIDYINGNIADVDKAFIRGLTTTLASFAIKDSSNYKLDGACFQKKCIPVLIRYIDSKEDRELECLYALQLLVHRLEHPRHLISDLFIKLNEYDVIPQDTFIRWRESTAQTVGKGVAVKALNPFFNQILNGETSDDN</sequence>
<dbReference type="STRING" id="37001.A0A1A9WQC8"/>
<comment type="similarity">
    <text evidence="1">Belongs to the eukaryotic initiation factor 4G family.</text>
</comment>
<feature type="region of interest" description="Disordered" evidence="6">
    <location>
        <begin position="1"/>
        <end position="47"/>
    </location>
</feature>
<dbReference type="SMART" id="SM00515">
    <property type="entry name" value="eIF5C"/>
    <property type="match status" value="1"/>
</dbReference>
<feature type="compositionally biased region" description="Low complexity" evidence="6">
    <location>
        <begin position="1183"/>
        <end position="1192"/>
    </location>
</feature>
<dbReference type="FunFam" id="1.25.40.180:FF:000042">
    <property type="entry name" value="Eukaryotic translation initiation factor 4 gamma"/>
    <property type="match status" value="1"/>
</dbReference>
<feature type="compositionally biased region" description="Low complexity" evidence="6">
    <location>
        <begin position="1202"/>
        <end position="1211"/>
    </location>
</feature>
<feature type="compositionally biased region" description="Low complexity" evidence="6">
    <location>
        <begin position="968"/>
        <end position="979"/>
    </location>
</feature>
<keyword evidence="5" id="KW-0648">Protein biosynthesis</keyword>
<dbReference type="PANTHER" id="PTHR23253:SF78">
    <property type="entry name" value="EUKARYOTIC TRANSLATION INITIATION FACTOR 4G1, ISOFORM B-RELATED"/>
    <property type="match status" value="1"/>
</dbReference>
<dbReference type="VEuPathDB" id="VectorBase:GBRI028089"/>
<evidence type="ECO:0000313" key="9">
    <source>
        <dbReference type="Proteomes" id="UP000091820"/>
    </source>
</evidence>
<feature type="compositionally biased region" description="Polar residues" evidence="6">
    <location>
        <begin position="1001"/>
        <end position="1042"/>
    </location>
</feature>
<dbReference type="PROSITE" id="PS51363">
    <property type="entry name" value="W2"/>
    <property type="match status" value="1"/>
</dbReference>